<feature type="transmembrane region" description="Helical" evidence="6">
    <location>
        <begin position="125"/>
        <end position="143"/>
    </location>
</feature>
<dbReference type="PANTHER" id="PTHR22911:SF6">
    <property type="entry name" value="SOLUTE CARRIER FAMILY 35 MEMBER G1"/>
    <property type="match status" value="1"/>
</dbReference>
<feature type="transmembrane region" description="Helical" evidence="6">
    <location>
        <begin position="264"/>
        <end position="282"/>
    </location>
</feature>
<dbReference type="Proteomes" id="UP000182312">
    <property type="component" value="Unassembled WGS sequence"/>
</dbReference>
<dbReference type="Proteomes" id="UP000029846">
    <property type="component" value="Unassembled WGS sequence"/>
</dbReference>
<protein>
    <submittedName>
        <fullName evidence="9">EamA-like transporter family protein</fullName>
    </submittedName>
    <submittedName>
        <fullName evidence="8">Membrane protein</fullName>
    </submittedName>
</protein>
<evidence type="ECO:0000313" key="10">
    <source>
        <dbReference type="Proteomes" id="UP000029846"/>
    </source>
</evidence>
<reference evidence="8 10" key="1">
    <citation type="submission" date="2014-09" db="EMBL/GenBank/DDBJ databases">
        <authorList>
            <person name="McGinnis J.M."/>
            <person name="Wolfgang W.J."/>
        </authorList>
    </citation>
    <scope>NUCLEOTIDE SEQUENCE [LARGE SCALE GENOMIC DNA]</scope>
    <source>
        <strain evidence="8 10">JCM 14014</strain>
    </source>
</reference>
<evidence type="ECO:0000256" key="1">
    <source>
        <dbReference type="ARBA" id="ARBA00004141"/>
    </source>
</evidence>
<dbReference type="PANTHER" id="PTHR22911">
    <property type="entry name" value="ACYL-MALONYL CONDENSING ENZYME-RELATED"/>
    <property type="match status" value="1"/>
</dbReference>
<evidence type="ECO:0000313" key="9">
    <source>
        <dbReference type="EMBL" id="SFA57348.1"/>
    </source>
</evidence>
<evidence type="ECO:0000256" key="5">
    <source>
        <dbReference type="ARBA" id="ARBA00023136"/>
    </source>
</evidence>
<dbReference type="STRING" id="376733.SAMN04487972_11736"/>
<organism evidence="8 10">
    <name type="scientific">Paracoccus halophilus</name>
    <dbReference type="NCBI Taxonomy" id="376733"/>
    <lineage>
        <taxon>Bacteria</taxon>
        <taxon>Pseudomonadati</taxon>
        <taxon>Pseudomonadota</taxon>
        <taxon>Alphaproteobacteria</taxon>
        <taxon>Rhodobacterales</taxon>
        <taxon>Paracoccaceae</taxon>
        <taxon>Paracoccus</taxon>
    </lineage>
</organism>
<evidence type="ECO:0000256" key="3">
    <source>
        <dbReference type="ARBA" id="ARBA00022692"/>
    </source>
</evidence>
<comment type="subcellular location">
    <subcellularLocation>
        <location evidence="1">Membrane</location>
        <topology evidence="1">Multi-pass membrane protein</topology>
    </subcellularLocation>
</comment>
<accession>A0A099F0M9</accession>
<dbReference type="GO" id="GO:0016020">
    <property type="term" value="C:membrane"/>
    <property type="evidence" value="ECO:0007669"/>
    <property type="project" value="UniProtKB-SubCell"/>
</dbReference>
<dbReference type="SUPFAM" id="SSF103481">
    <property type="entry name" value="Multidrug resistance efflux transporter EmrE"/>
    <property type="match status" value="2"/>
</dbReference>
<name>A0A099F0M9_9RHOB</name>
<evidence type="ECO:0000256" key="6">
    <source>
        <dbReference type="SAM" id="Phobius"/>
    </source>
</evidence>
<dbReference type="InterPro" id="IPR037185">
    <property type="entry name" value="EmrE-like"/>
</dbReference>
<dbReference type="RefSeq" id="WP_036741915.1">
    <property type="nucleotide sequence ID" value="NZ_FOJO01000017.1"/>
</dbReference>
<evidence type="ECO:0000256" key="4">
    <source>
        <dbReference type="ARBA" id="ARBA00022989"/>
    </source>
</evidence>
<feature type="domain" description="EamA" evidence="7">
    <location>
        <begin position="150"/>
        <end position="276"/>
    </location>
</feature>
<dbReference type="AlphaFoldDB" id="A0A099F0M9"/>
<evidence type="ECO:0000313" key="8">
    <source>
        <dbReference type="EMBL" id="KGJ03712.1"/>
    </source>
</evidence>
<dbReference type="Pfam" id="PF00892">
    <property type="entry name" value="EamA"/>
    <property type="match status" value="2"/>
</dbReference>
<dbReference type="EMBL" id="JRKN01000018">
    <property type="protein sequence ID" value="KGJ03712.1"/>
    <property type="molecule type" value="Genomic_DNA"/>
</dbReference>
<feature type="transmembrane region" description="Helical" evidence="6">
    <location>
        <begin position="35"/>
        <end position="56"/>
    </location>
</feature>
<keyword evidence="10" id="KW-1185">Reference proteome</keyword>
<keyword evidence="3 6" id="KW-0812">Transmembrane</keyword>
<comment type="similarity">
    <text evidence="2">Belongs to the drug/metabolite transporter (DMT) superfamily. 10 TMS drug/metabolite exporter (DME) (TC 2.A.7.3) family.</text>
</comment>
<proteinExistence type="inferred from homology"/>
<feature type="transmembrane region" description="Helical" evidence="6">
    <location>
        <begin position="242"/>
        <end position="258"/>
    </location>
</feature>
<dbReference type="eggNOG" id="COG0697">
    <property type="taxonomic scope" value="Bacteria"/>
</dbReference>
<sequence length="308" mass="32650">MVTENFRGAMLMVVSMVLFAFEDMFIKLVAVELPFAEVLALIGLLGALSFGVALKLRGGRLVTRDQLLPVVIFRNLAEGIGAVGVVAALAFSDLSSTAAILQAMPLVIVLGAALFLGEPVGPRRWSAIAIGFLGVLLIVRPGLAGFQPVALMAVLAVVMLGARDVATRRIPEHVQSLQLAASAFFAVFVAGLVMALALGQGFVMPDPREWLLLIACVGVGASGYALLIMATRVGEASALAPYRYARLVFALILAFVVFDERPDLLTLLGAAIIVASGCYTMWREAVLRRRLLRDAGFATIAGWRAGGR</sequence>
<feature type="transmembrane region" description="Helical" evidence="6">
    <location>
        <begin position="68"/>
        <end position="91"/>
    </location>
</feature>
<feature type="transmembrane region" description="Helical" evidence="6">
    <location>
        <begin position="149"/>
        <end position="166"/>
    </location>
</feature>
<keyword evidence="4 6" id="KW-1133">Transmembrane helix</keyword>
<reference evidence="9 11" key="3">
    <citation type="submission" date="2016-10" db="EMBL/GenBank/DDBJ databases">
        <authorList>
            <person name="de Groot N.N."/>
        </authorList>
    </citation>
    <scope>NUCLEOTIDE SEQUENCE [LARGE SCALE GENOMIC DNA]</scope>
    <source>
        <strain evidence="9 11">CGMCC 1.6117</strain>
    </source>
</reference>
<reference evidence="8 10" key="2">
    <citation type="submission" date="2014-10" db="EMBL/GenBank/DDBJ databases">
        <title>Paracoccus sanguinis sp. nov., isolated from clinical specimens of New York State patients.</title>
        <authorList>
            <person name="Mingle L.A."/>
            <person name="Cole J.A."/>
            <person name="Lapierre P."/>
            <person name="Musser K.A."/>
        </authorList>
    </citation>
    <scope>NUCLEOTIDE SEQUENCE [LARGE SCALE GENOMIC DNA]</scope>
    <source>
        <strain evidence="8 10">JCM 14014</strain>
    </source>
</reference>
<keyword evidence="5 6" id="KW-0472">Membrane</keyword>
<dbReference type="InterPro" id="IPR000620">
    <property type="entry name" value="EamA_dom"/>
</dbReference>
<gene>
    <name evidence="8" type="ORF">IT41_13075</name>
    <name evidence="9" type="ORF">SAMN04487972_11736</name>
</gene>
<evidence type="ECO:0000313" key="11">
    <source>
        <dbReference type="Proteomes" id="UP000182312"/>
    </source>
</evidence>
<evidence type="ECO:0000259" key="7">
    <source>
        <dbReference type="Pfam" id="PF00892"/>
    </source>
</evidence>
<dbReference type="EMBL" id="FOJO01000017">
    <property type="protein sequence ID" value="SFA57348.1"/>
    <property type="molecule type" value="Genomic_DNA"/>
</dbReference>
<dbReference type="OrthoDB" id="7165334at2"/>
<feature type="transmembrane region" description="Helical" evidence="6">
    <location>
        <begin position="178"/>
        <end position="198"/>
    </location>
</feature>
<feature type="transmembrane region" description="Helical" evidence="6">
    <location>
        <begin position="97"/>
        <end position="116"/>
    </location>
</feature>
<feature type="transmembrane region" description="Helical" evidence="6">
    <location>
        <begin position="210"/>
        <end position="230"/>
    </location>
</feature>
<feature type="transmembrane region" description="Helical" evidence="6">
    <location>
        <begin position="9"/>
        <end position="29"/>
    </location>
</feature>
<feature type="domain" description="EamA" evidence="7">
    <location>
        <begin position="7"/>
        <end position="139"/>
    </location>
</feature>
<evidence type="ECO:0000256" key="2">
    <source>
        <dbReference type="ARBA" id="ARBA00009853"/>
    </source>
</evidence>